<feature type="transmembrane region" description="Helical" evidence="1">
    <location>
        <begin position="67"/>
        <end position="86"/>
    </location>
</feature>
<keyword evidence="1" id="KW-0812">Transmembrane</keyword>
<accession>R4SXI9</accession>
<evidence type="ECO:0000256" key="1">
    <source>
        <dbReference type="SAM" id="Phobius"/>
    </source>
</evidence>
<organism evidence="2 3">
    <name type="scientific">Amycolatopsis keratiniphila</name>
    <dbReference type="NCBI Taxonomy" id="129921"/>
    <lineage>
        <taxon>Bacteria</taxon>
        <taxon>Bacillati</taxon>
        <taxon>Actinomycetota</taxon>
        <taxon>Actinomycetes</taxon>
        <taxon>Pseudonocardiales</taxon>
        <taxon>Pseudonocardiaceae</taxon>
        <taxon>Amycolatopsis</taxon>
        <taxon>Amycolatopsis japonica group</taxon>
    </lineage>
</organism>
<dbReference type="EMBL" id="CP003410">
    <property type="protein sequence ID" value="AGM07255.1"/>
    <property type="molecule type" value="Genomic_DNA"/>
</dbReference>
<evidence type="ECO:0000313" key="3">
    <source>
        <dbReference type="Proteomes" id="UP000013968"/>
    </source>
</evidence>
<proteinExistence type="predicted"/>
<dbReference type="RefSeq" id="WP_016335003.1">
    <property type="nucleotide sequence ID" value="NC_021252.1"/>
</dbReference>
<dbReference type="HOGENOM" id="CLU_2285525_0_0_11"/>
<dbReference type="SUPFAM" id="SSF103473">
    <property type="entry name" value="MFS general substrate transporter"/>
    <property type="match status" value="1"/>
</dbReference>
<protein>
    <submittedName>
        <fullName evidence="2">Major facilitator superfamily protein</fullName>
    </submittedName>
</protein>
<dbReference type="AlphaFoldDB" id="R4SXI9"/>
<reference evidence="2 3" key="1">
    <citation type="journal article" date="2013" name="BMC Genomics">
        <title>ContigScape: a Cytoscape plugin facilitating microbial genome gap closing.</title>
        <authorList>
            <person name="Tang B."/>
            <person name="Wang Q."/>
            <person name="Yang M."/>
            <person name="Xie F."/>
            <person name="Zhu Y."/>
            <person name="Zhuo Y."/>
            <person name="Wang S."/>
            <person name="Gao H."/>
            <person name="Ding X."/>
            <person name="Zhang L."/>
            <person name="Zhao G."/>
            <person name="Zheng H."/>
        </authorList>
    </citation>
    <scope>NUCLEOTIDE SEQUENCE [LARGE SCALE GENOMIC DNA]</scope>
    <source>
        <strain evidence="2 3">HCCB10007</strain>
    </source>
</reference>
<dbReference type="InterPro" id="IPR036259">
    <property type="entry name" value="MFS_trans_sf"/>
</dbReference>
<dbReference type="PATRIC" id="fig|1156913.3.peg.4747"/>
<keyword evidence="1" id="KW-0472">Membrane</keyword>
<feature type="transmembrane region" description="Helical" evidence="1">
    <location>
        <begin position="40"/>
        <end position="60"/>
    </location>
</feature>
<dbReference type="KEGG" id="aoi:AORI_4671"/>
<name>R4SXI9_9PSEU</name>
<keyword evidence="3" id="KW-1185">Reference proteome</keyword>
<keyword evidence="1" id="KW-1133">Transmembrane helix</keyword>
<evidence type="ECO:0000313" key="2">
    <source>
        <dbReference type="EMBL" id="AGM07255.1"/>
    </source>
</evidence>
<sequence length="101" mass="9528">MSLAISGTGLGAASVAATNAGTAVVGETDRGIASGLLNTVPQLGSALGTAVISTVALGSVMDLPSGIFVALGAAVLGTAATLGLSGPRVTAGTAHWERGQP</sequence>
<dbReference type="Proteomes" id="UP000013968">
    <property type="component" value="Chromosome"/>
</dbReference>
<gene>
    <name evidence="2" type="ORF">AORI_4671</name>
</gene>